<evidence type="ECO:0000313" key="1">
    <source>
        <dbReference type="EMBL" id="NYH15740.1"/>
    </source>
</evidence>
<dbReference type="EMBL" id="JACCAU010000001">
    <property type="protein sequence ID" value="NYH15740.1"/>
    <property type="molecule type" value="Genomic_DNA"/>
</dbReference>
<evidence type="ECO:0000313" key="2">
    <source>
        <dbReference type="Proteomes" id="UP000572540"/>
    </source>
</evidence>
<protein>
    <submittedName>
        <fullName evidence="1">Uncharacterized protein</fullName>
    </submittedName>
</protein>
<accession>A0A7Z0B0M1</accession>
<proteinExistence type="predicted"/>
<dbReference type="AlphaFoldDB" id="A0A7Z0B0M1"/>
<name>A0A7Z0B0M1_9BURK</name>
<organism evidence="1 2">
    <name type="scientific">Paraburkholderia bryophila</name>
    <dbReference type="NCBI Taxonomy" id="420952"/>
    <lineage>
        <taxon>Bacteria</taxon>
        <taxon>Pseudomonadati</taxon>
        <taxon>Pseudomonadota</taxon>
        <taxon>Betaproteobacteria</taxon>
        <taxon>Burkholderiales</taxon>
        <taxon>Burkholderiaceae</taxon>
        <taxon>Paraburkholderia</taxon>
    </lineage>
</organism>
<gene>
    <name evidence="1" type="ORF">GGD41_002968</name>
</gene>
<sequence length="43" mass="4913">MSVRRAGELLTDRGIGRQADVFEVERVREGNRLVMRQRMVGPA</sequence>
<dbReference type="Proteomes" id="UP000572540">
    <property type="component" value="Unassembled WGS sequence"/>
</dbReference>
<reference evidence="1 2" key="1">
    <citation type="submission" date="2020-07" db="EMBL/GenBank/DDBJ databases">
        <title>Exploring microbial biodiversity for novel pathways involved in the catabolism of aromatic compounds derived from lignin.</title>
        <authorList>
            <person name="Elkins J."/>
        </authorList>
    </citation>
    <scope>NUCLEOTIDE SEQUENCE [LARGE SCALE GENOMIC DNA]</scope>
    <source>
        <strain evidence="1 2">H2C3B</strain>
    </source>
</reference>
<comment type="caution">
    <text evidence="1">The sequence shown here is derived from an EMBL/GenBank/DDBJ whole genome shotgun (WGS) entry which is preliminary data.</text>
</comment>